<comment type="caution">
    <text evidence="2">The sequence shown here is derived from an EMBL/GenBank/DDBJ whole genome shotgun (WGS) entry which is preliminary data.</text>
</comment>
<sequence>MWQLLKAMKRQLGLPHRRKSSRVADESLAGSLQAPPDDQQGGGVRRDGPTVGSLSVLLVIVRAPLAVASCLVGQAGGGAEEVWGASTGRERRPRTAEMDQLMVRDSMRYAIYV</sequence>
<reference evidence="2" key="2">
    <citation type="submission" date="2023-04" db="EMBL/GenBank/DDBJ databases">
        <authorList>
            <person name="Bruccoleri R.E."/>
            <person name="Oakeley E.J."/>
            <person name="Faust A.-M."/>
            <person name="Dessus-Babus S."/>
            <person name="Altorfer M."/>
            <person name="Burckhardt D."/>
            <person name="Oertli M."/>
            <person name="Naumann U."/>
            <person name="Petersen F."/>
            <person name="Wong J."/>
        </authorList>
    </citation>
    <scope>NUCLEOTIDE SEQUENCE</scope>
    <source>
        <strain evidence="2">GSM-AAB239-AS_SAM_17_03QT</strain>
        <tissue evidence="2">Leaf</tissue>
    </source>
</reference>
<dbReference type="PANTHER" id="PTHR48165:SF1">
    <property type="entry name" value="TRANSMEMBRANE PROTEIN"/>
    <property type="match status" value="1"/>
</dbReference>
<keyword evidence="3" id="KW-1185">Reference proteome</keyword>
<organism evidence="2 3">
    <name type="scientific">Iris pallida</name>
    <name type="common">Sweet iris</name>
    <dbReference type="NCBI Taxonomy" id="29817"/>
    <lineage>
        <taxon>Eukaryota</taxon>
        <taxon>Viridiplantae</taxon>
        <taxon>Streptophyta</taxon>
        <taxon>Embryophyta</taxon>
        <taxon>Tracheophyta</taxon>
        <taxon>Spermatophyta</taxon>
        <taxon>Magnoliopsida</taxon>
        <taxon>Liliopsida</taxon>
        <taxon>Asparagales</taxon>
        <taxon>Iridaceae</taxon>
        <taxon>Iridoideae</taxon>
        <taxon>Irideae</taxon>
        <taxon>Iris</taxon>
    </lineage>
</organism>
<dbReference type="Proteomes" id="UP001140949">
    <property type="component" value="Unassembled WGS sequence"/>
</dbReference>
<protein>
    <submittedName>
        <fullName evidence="2">Uncharacterized protein</fullName>
    </submittedName>
</protein>
<reference evidence="2" key="1">
    <citation type="journal article" date="2023" name="GigaByte">
        <title>Genome assembly of the bearded iris, Iris pallida Lam.</title>
        <authorList>
            <person name="Bruccoleri R.E."/>
            <person name="Oakeley E.J."/>
            <person name="Faust A.M.E."/>
            <person name="Altorfer M."/>
            <person name="Dessus-Babus S."/>
            <person name="Burckhardt D."/>
            <person name="Oertli M."/>
            <person name="Naumann U."/>
            <person name="Petersen F."/>
            <person name="Wong J."/>
        </authorList>
    </citation>
    <scope>NUCLEOTIDE SEQUENCE</scope>
    <source>
        <strain evidence="2">GSM-AAB239-AS_SAM_17_03QT</strain>
    </source>
</reference>
<evidence type="ECO:0000313" key="3">
    <source>
        <dbReference type="Proteomes" id="UP001140949"/>
    </source>
</evidence>
<gene>
    <name evidence="2" type="ORF">M6B38_289230</name>
</gene>
<evidence type="ECO:0000313" key="2">
    <source>
        <dbReference type="EMBL" id="KAJ6845213.1"/>
    </source>
</evidence>
<dbReference type="EMBL" id="JANAVB010006394">
    <property type="protein sequence ID" value="KAJ6845213.1"/>
    <property type="molecule type" value="Genomic_DNA"/>
</dbReference>
<proteinExistence type="predicted"/>
<name>A0AAX6HWW0_IRIPA</name>
<feature type="region of interest" description="Disordered" evidence="1">
    <location>
        <begin position="11"/>
        <end position="48"/>
    </location>
</feature>
<dbReference type="PANTHER" id="PTHR48165">
    <property type="entry name" value="BNAC03G44900D PROTEIN"/>
    <property type="match status" value="1"/>
</dbReference>
<evidence type="ECO:0000256" key="1">
    <source>
        <dbReference type="SAM" id="MobiDB-lite"/>
    </source>
</evidence>
<accession>A0AAX6HWW0</accession>
<dbReference type="AlphaFoldDB" id="A0AAX6HWW0"/>